<dbReference type="Proteomes" id="UP000217257">
    <property type="component" value="Chromosome"/>
</dbReference>
<organism evidence="2 3">
    <name type="scientific">Cystobacter fuscus</name>
    <dbReference type="NCBI Taxonomy" id="43"/>
    <lineage>
        <taxon>Bacteria</taxon>
        <taxon>Pseudomonadati</taxon>
        <taxon>Myxococcota</taxon>
        <taxon>Myxococcia</taxon>
        <taxon>Myxococcales</taxon>
        <taxon>Cystobacterineae</taxon>
        <taxon>Archangiaceae</taxon>
        <taxon>Cystobacter</taxon>
    </lineage>
</organism>
<dbReference type="Gene3D" id="3.40.50.300">
    <property type="entry name" value="P-loop containing nucleotide triphosphate hydrolases"/>
    <property type="match status" value="2"/>
</dbReference>
<dbReference type="PANTHER" id="PTHR40396:SF1">
    <property type="entry name" value="ATPASE AAA-TYPE CORE DOMAIN-CONTAINING PROTEIN"/>
    <property type="match status" value="1"/>
</dbReference>
<gene>
    <name evidence="2" type="ORF">CYFUS_000168</name>
</gene>
<dbReference type="InterPro" id="IPR027417">
    <property type="entry name" value="P-loop_NTPase"/>
</dbReference>
<dbReference type="EMBL" id="CP022098">
    <property type="protein sequence ID" value="ATB34761.1"/>
    <property type="molecule type" value="Genomic_DNA"/>
</dbReference>
<dbReference type="Pfam" id="PF13304">
    <property type="entry name" value="AAA_21"/>
    <property type="match status" value="1"/>
</dbReference>
<dbReference type="PIRSF" id="PIRSF029347">
    <property type="entry name" value="RecF"/>
    <property type="match status" value="1"/>
</dbReference>
<evidence type="ECO:0000259" key="1">
    <source>
        <dbReference type="Pfam" id="PF13304"/>
    </source>
</evidence>
<dbReference type="AlphaFoldDB" id="A0A250IUD2"/>
<evidence type="ECO:0000313" key="3">
    <source>
        <dbReference type="Proteomes" id="UP000217257"/>
    </source>
</evidence>
<feature type="domain" description="ATPase AAA-type core" evidence="1">
    <location>
        <begin position="23"/>
        <end position="324"/>
    </location>
</feature>
<dbReference type="GO" id="GO:0005524">
    <property type="term" value="F:ATP binding"/>
    <property type="evidence" value="ECO:0007669"/>
    <property type="project" value="InterPro"/>
</dbReference>
<dbReference type="InterPro" id="IPR014555">
    <property type="entry name" value="RecF-like"/>
</dbReference>
<evidence type="ECO:0000313" key="2">
    <source>
        <dbReference type="EMBL" id="ATB34761.1"/>
    </source>
</evidence>
<proteinExistence type="predicted"/>
<dbReference type="RefSeq" id="WP_157758151.1">
    <property type="nucleotide sequence ID" value="NZ_CP022098.1"/>
</dbReference>
<reference evidence="2 3" key="1">
    <citation type="submission" date="2017-06" db="EMBL/GenBank/DDBJ databases">
        <title>Sequencing and comparative analysis of myxobacterial genomes.</title>
        <authorList>
            <person name="Rupp O."/>
            <person name="Goesmann A."/>
            <person name="Sogaard-Andersen L."/>
        </authorList>
    </citation>
    <scope>NUCLEOTIDE SEQUENCE [LARGE SCALE GENOMIC DNA]</scope>
    <source>
        <strain evidence="2 3">DSM 52655</strain>
    </source>
</reference>
<dbReference type="PANTHER" id="PTHR40396">
    <property type="entry name" value="ATPASE-LIKE PROTEIN"/>
    <property type="match status" value="1"/>
</dbReference>
<dbReference type="InterPro" id="IPR003959">
    <property type="entry name" value="ATPase_AAA_core"/>
</dbReference>
<name>A0A250IUD2_9BACT</name>
<dbReference type="CDD" id="cd00267">
    <property type="entry name" value="ABC_ATPase"/>
    <property type="match status" value="2"/>
</dbReference>
<dbReference type="GO" id="GO:0016887">
    <property type="term" value="F:ATP hydrolysis activity"/>
    <property type="evidence" value="ECO:0007669"/>
    <property type="project" value="InterPro"/>
</dbReference>
<protein>
    <recommendedName>
        <fullName evidence="1">ATPase AAA-type core domain-containing protein</fullName>
    </recommendedName>
</protein>
<sequence length="367" mass="41007">MITRIFADNYRCLERATLEPGALTLLLGPNGAGKSAVFEVLFKLRQLVVDGSSVASLFPDSTRTRWLGKSIQTFELGMKGPDGAYTYRLTIHHERGQDSVIEREEILHENQVRYSFSGEEVKVWPWTGGVNFTFPAGSKVSPLSNLPSKYRSEALTWVRDRLARIWVFRPVPQTLDAVAQEDKGSFLERDLSNFASWLLAMHDARATFPRNLKRSLRIVLEGFRDYEFEQHGRGSHLLLFSFASPRRRGRVVFAFNELSEGQRALVVLYALLHAVSGEASTLCIDEPENFLSPREIQPWLNRLMDETEAGGQALLISHNPGLIDLLAPTQGLLLEREGGGPARVRPVPVNGAGLPVSELLARGWVDG</sequence>
<dbReference type="KEGG" id="cfus:CYFUS_000168"/>
<accession>A0A250IUD2</accession>
<dbReference type="SUPFAM" id="SSF52540">
    <property type="entry name" value="P-loop containing nucleoside triphosphate hydrolases"/>
    <property type="match status" value="1"/>
</dbReference>